<gene>
    <name evidence="2" type="ORF">VNI00_003399</name>
</gene>
<keyword evidence="3" id="KW-1185">Reference proteome</keyword>
<feature type="compositionally biased region" description="Polar residues" evidence="1">
    <location>
        <begin position="654"/>
        <end position="668"/>
    </location>
</feature>
<evidence type="ECO:0000313" key="3">
    <source>
        <dbReference type="Proteomes" id="UP001383192"/>
    </source>
</evidence>
<dbReference type="GO" id="GO:0005085">
    <property type="term" value="F:guanyl-nucleotide exchange factor activity"/>
    <property type="evidence" value="ECO:0007669"/>
    <property type="project" value="InterPro"/>
</dbReference>
<dbReference type="EMBL" id="JAYKXP010000008">
    <property type="protein sequence ID" value="KAK7054936.1"/>
    <property type="molecule type" value="Genomic_DNA"/>
</dbReference>
<dbReference type="AlphaFoldDB" id="A0AAW0DUU1"/>
<dbReference type="InterPro" id="IPR011989">
    <property type="entry name" value="ARM-like"/>
</dbReference>
<dbReference type="Gene3D" id="1.25.10.10">
    <property type="entry name" value="Leucine-rich Repeat Variant"/>
    <property type="match status" value="2"/>
</dbReference>
<dbReference type="Proteomes" id="UP001383192">
    <property type="component" value="Unassembled WGS sequence"/>
</dbReference>
<reference evidence="2 3" key="1">
    <citation type="submission" date="2024-01" db="EMBL/GenBank/DDBJ databases">
        <title>A draft genome for a cacao thread blight-causing isolate of Paramarasmius palmivorus.</title>
        <authorList>
            <person name="Baruah I.K."/>
            <person name="Bukari Y."/>
            <person name="Amoako-Attah I."/>
            <person name="Meinhardt L.W."/>
            <person name="Bailey B.A."/>
            <person name="Cohen S.P."/>
        </authorList>
    </citation>
    <scope>NUCLEOTIDE SEQUENCE [LARGE SCALE GENOMIC DNA]</scope>
    <source>
        <strain evidence="2 3">GH-12</strain>
    </source>
</reference>
<dbReference type="SUPFAM" id="SSF48371">
    <property type="entry name" value="ARM repeat"/>
    <property type="match status" value="1"/>
</dbReference>
<protein>
    <recommendedName>
        <fullName evidence="4">ARM repeat superfamily protein</fullName>
    </recommendedName>
</protein>
<sequence length="760" mass="82650">MPSADLTTAANPPEDLLELQKQLTTTAEQLRGSNSEGGDELWQDVTRISRTLANALRVTDGPVDNHTALGQTSLPQTLSSLYTLALHGSATPDLSHSTPILEILRVSANLCMDHDDNRASLLDAGLPQALVSLLESYADTIPPPPYTKPLSLDAAHLKLIRTAMGVLLNASVGYDPVKDRLNSLEAGKTILKLSTAIYPTGSWLTQPTLDNISAGDELEEAWNLRSSLSNWAWRTILELKDVKDESLQIFTPDVLPYLTSPLVAFSSPYISPSPSEINADLLDTLLQADFENLEESCSLLESLSLDVEDVRLSLARGFQFPAEHGGVPCFSHILDFLERGEIPPFWKDMPSTFDVKRKEKAFDMFKAALIKSVVEVVGEERNEDVLWDDSEEDTPGGQFVSRMVQWLKRCVSDMDKGEGNLARREKNASVLLSPPHSLAPVLTSTHLLSPDSDIKVKHGVLGLLKHLAQSSFQSSSIQSYLTKAETVKRVCECGIWDQRADAMAEVVQVSAIGVVKHLCNANVENTFALVLPSTSAMPPVQTGLSQILALVKRSDSVPVKSEGTRVLVNIVKSLWSSDIIGATPAASQTSPSSDETSDDIERRRQEAKEMVLTLPCASALANLVARSAKYPLLVNEVLLEPPPSAEPPSASSSVATEAQLSDNCNPSTRGRLPVPRTALDMLISVLKNVDNPVNFQPEVRINVCSLLIQLGRNGADEVDYPKVKETVRPVMEELAEGLREATGIESTLAKAVARVLETWA</sequence>
<dbReference type="InterPro" id="IPR016024">
    <property type="entry name" value="ARM-type_fold"/>
</dbReference>
<evidence type="ECO:0000256" key="1">
    <source>
        <dbReference type="SAM" id="MobiDB-lite"/>
    </source>
</evidence>
<name>A0AAW0DUU1_9AGAR</name>
<evidence type="ECO:0000313" key="2">
    <source>
        <dbReference type="EMBL" id="KAK7054936.1"/>
    </source>
</evidence>
<feature type="region of interest" description="Disordered" evidence="1">
    <location>
        <begin position="642"/>
        <end position="672"/>
    </location>
</feature>
<proteinExistence type="predicted"/>
<organism evidence="2 3">
    <name type="scientific">Paramarasmius palmivorus</name>
    <dbReference type="NCBI Taxonomy" id="297713"/>
    <lineage>
        <taxon>Eukaryota</taxon>
        <taxon>Fungi</taxon>
        <taxon>Dikarya</taxon>
        <taxon>Basidiomycota</taxon>
        <taxon>Agaricomycotina</taxon>
        <taxon>Agaricomycetes</taxon>
        <taxon>Agaricomycetidae</taxon>
        <taxon>Agaricales</taxon>
        <taxon>Marasmiineae</taxon>
        <taxon>Marasmiaceae</taxon>
        <taxon>Paramarasmius</taxon>
    </lineage>
</organism>
<comment type="caution">
    <text evidence="2">The sequence shown here is derived from an EMBL/GenBank/DDBJ whole genome shotgun (WGS) entry which is preliminary data.</text>
</comment>
<dbReference type="PANTHER" id="PTHR10957">
    <property type="entry name" value="RAP1 GTPASE-GDP DISSOCIATION STIMULATOR 1"/>
    <property type="match status" value="1"/>
</dbReference>
<accession>A0AAW0DUU1</accession>
<dbReference type="InterPro" id="IPR040144">
    <property type="entry name" value="RAP1GDS1"/>
</dbReference>
<evidence type="ECO:0008006" key="4">
    <source>
        <dbReference type="Google" id="ProtNLM"/>
    </source>
</evidence>